<gene>
    <name evidence="2" type="ORF">E5288_WYG007435</name>
</gene>
<dbReference type="Proteomes" id="UP000322234">
    <property type="component" value="Unassembled WGS sequence"/>
</dbReference>
<dbReference type="EMBL" id="VBQZ03000199">
    <property type="protein sequence ID" value="MXQ97687.1"/>
    <property type="molecule type" value="Genomic_DNA"/>
</dbReference>
<feature type="compositionally biased region" description="Polar residues" evidence="1">
    <location>
        <begin position="271"/>
        <end position="283"/>
    </location>
</feature>
<name>A0A6B0SAF9_9CETA</name>
<evidence type="ECO:0000313" key="3">
    <source>
        <dbReference type="Proteomes" id="UP000322234"/>
    </source>
</evidence>
<protein>
    <submittedName>
        <fullName evidence="2">Uncharacterized protein</fullName>
    </submittedName>
</protein>
<organism evidence="2 3">
    <name type="scientific">Bos mutus</name>
    <name type="common">wild yak</name>
    <dbReference type="NCBI Taxonomy" id="72004"/>
    <lineage>
        <taxon>Eukaryota</taxon>
        <taxon>Metazoa</taxon>
        <taxon>Chordata</taxon>
        <taxon>Craniata</taxon>
        <taxon>Vertebrata</taxon>
        <taxon>Euteleostomi</taxon>
        <taxon>Mammalia</taxon>
        <taxon>Eutheria</taxon>
        <taxon>Laurasiatheria</taxon>
        <taxon>Artiodactyla</taxon>
        <taxon>Ruminantia</taxon>
        <taxon>Pecora</taxon>
        <taxon>Bovidae</taxon>
        <taxon>Bovinae</taxon>
        <taxon>Bos</taxon>
    </lineage>
</organism>
<keyword evidence="3" id="KW-1185">Reference proteome</keyword>
<dbReference type="AlphaFoldDB" id="A0A6B0SAF9"/>
<feature type="region of interest" description="Disordered" evidence="1">
    <location>
        <begin position="365"/>
        <end position="406"/>
    </location>
</feature>
<evidence type="ECO:0000313" key="2">
    <source>
        <dbReference type="EMBL" id="MXQ97687.1"/>
    </source>
</evidence>
<feature type="region of interest" description="Disordered" evidence="1">
    <location>
        <begin position="53"/>
        <end position="76"/>
    </location>
</feature>
<proteinExistence type="predicted"/>
<feature type="region of interest" description="Disordered" evidence="1">
    <location>
        <begin position="263"/>
        <end position="284"/>
    </location>
</feature>
<accession>A0A6B0SAF9</accession>
<comment type="caution">
    <text evidence="2">The sequence shown here is derived from an EMBL/GenBank/DDBJ whole genome shotgun (WGS) entry which is preliminary data.</text>
</comment>
<sequence>MDCSPAPNMENKAWRRPLNAELFTEGEWRMCYRTAYRGADCSCERPEEEGMTAGLLTAGDPPSQGASSKLQMKPEGRSVVQRHLGLGLESPPSGCTASLHITTPPSPHQAVLVGESLAEEDSAGRPGSRKWAALCPWPPLHVAKSLTPPSTLAIRNTCFSDVKILLWRMFRNLKFLVCQNSVVFHGWLLFKTTQSHNDLLLAKVPGRLRKPLVLKPPRLPSKAAAVVALCSSLSGHWLPKPDVISLLEQEAELWAADKGGPRGVCPDLETRPQSKLSTENQGVTEEIPNSALVERFLQESLWHSKDEDAAGHREQGPEKSDSCVVQAACTLVKTLTEEQQQGDGCGENLSLRPDLPTQPMTPERQGAPMKINLPQSPFQKSPLRGNRNRPCRSHGPLPTVPGRLLPAGRGTGSFSMIGRSFFKIVESKFHRSPVNNFQDN</sequence>
<evidence type="ECO:0000256" key="1">
    <source>
        <dbReference type="SAM" id="MobiDB-lite"/>
    </source>
</evidence>
<reference evidence="2" key="1">
    <citation type="submission" date="2019-10" db="EMBL/GenBank/DDBJ databases">
        <title>The sequence and de novo assembly of the wild yak genome.</title>
        <authorList>
            <person name="Liu Y."/>
        </authorList>
    </citation>
    <scope>NUCLEOTIDE SEQUENCE [LARGE SCALE GENOMIC DNA]</scope>
    <source>
        <strain evidence="2">WY2019</strain>
    </source>
</reference>